<name>A0A9X3FD67_9BACT</name>
<evidence type="ECO:0000313" key="2">
    <source>
        <dbReference type="Proteomes" id="UP001145087"/>
    </source>
</evidence>
<dbReference type="Proteomes" id="UP001145087">
    <property type="component" value="Unassembled WGS sequence"/>
</dbReference>
<dbReference type="AlphaFoldDB" id="A0A9X3FD67"/>
<dbReference type="EMBL" id="JAPOHD010000017">
    <property type="protein sequence ID" value="MCY1720443.1"/>
    <property type="molecule type" value="Genomic_DNA"/>
</dbReference>
<dbReference type="SUPFAM" id="SSF52540">
    <property type="entry name" value="P-loop containing nucleoside triphosphate hydrolases"/>
    <property type="match status" value="1"/>
</dbReference>
<accession>A0A9X3FD67</accession>
<keyword evidence="2" id="KW-1185">Reference proteome</keyword>
<comment type="caution">
    <text evidence="1">The sequence shown here is derived from an EMBL/GenBank/DDBJ whole genome shotgun (WGS) entry which is preliminary data.</text>
</comment>
<protein>
    <recommendedName>
        <fullName evidence="3">AAA family ATPase</fullName>
    </recommendedName>
</protein>
<organism evidence="1 2">
    <name type="scientific">Draconibacterium aestuarii</name>
    <dbReference type="NCBI Taxonomy" id="2998507"/>
    <lineage>
        <taxon>Bacteria</taxon>
        <taxon>Pseudomonadati</taxon>
        <taxon>Bacteroidota</taxon>
        <taxon>Bacteroidia</taxon>
        <taxon>Marinilabiliales</taxon>
        <taxon>Prolixibacteraceae</taxon>
        <taxon>Draconibacterium</taxon>
    </lineage>
</organism>
<evidence type="ECO:0008006" key="3">
    <source>
        <dbReference type="Google" id="ProtNLM"/>
    </source>
</evidence>
<gene>
    <name evidence="1" type="ORF">OU798_08835</name>
</gene>
<sequence length="76" mass="8370">MEIRKAQRKQAKIKLALQGPSGSGKTMSALLLASGITDWSKIAVIDTENHSADLYAHLRSVQRTAALITFYTRKVL</sequence>
<evidence type="ECO:0000313" key="1">
    <source>
        <dbReference type="EMBL" id="MCY1720443.1"/>
    </source>
</evidence>
<dbReference type="RefSeq" id="WP_343332777.1">
    <property type="nucleotide sequence ID" value="NZ_JAPOHD010000017.1"/>
</dbReference>
<dbReference type="InterPro" id="IPR027417">
    <property type="entry name" value="P-loop_NTPase"/>
</dbReference>
<proteinExistence type="predicted"/>
<reference evidence="1" key="1">
    <citation type="submission" date="2022-11" db="EMBL/GenBank/DDBJ databases">
        <title>Marilongibacter aestuarii gen. nov., sp. nov., isolated from tidal flat sediment.</title>
        <authorList>
            <person name="Jiayan W."/>
        </authorList>
    </citation>
    <scope>NUCLEOTIDE SEQUENCE</scope>
    <source>
        <strain evidence="1">Z1-6</strain>
    </source>
</reference>